<dbReference type="Pfam" id="PF00583">
    <property type="entry name" value="Acetyltransf_1"/>
    <property type="match status" value="1"/>
</dbReference>
<evidence type="ECO:0000313" key="4">
    <source>
        <dbReference type="EMBL" id="MDA5192698.1"/>
    </source>
</evidence>
<dbReference type="EMBL" id="JANWOI010000001">
    <property type="protein sequence ID" value="MDA5192698.1"/>
    <property type="molecule type" value="Genomic_DNA"/>
</dbReference>
<dbReference type="InterPro" id="IPR050832">
    <property type="entry name" value="Bact_Acetyltransf"/>
</dbReference>
<evidence type="ECO:0000256" key="1">
    <source>
        <dbReference type="ARBA" id="ARBA00022679"/>
    </source>
</evidence>
<reference evidence="4" key="2">
    <citation type="journal article" date="2023" name="Syst. Appl. Microbiol.">
        <title>Govania unica gen. nov., sp. nov., a rare biosphere bacterium that represents a novel family in the class Alphaproteobacteria.</title>
        <authorList>
            <person name="Vandamme P."/>
            <person name="Peeters C."/>
            <person name="Hettiarachchi A."/>
            <person name="Cnockaert M."/>
            <person name="Carlier A."/>
        </authorList>
    </citation>
    <scope>NUCLEOTIDE SEQUENCE</scope>
    <source>
        <strain evidence="4">LMG 31809</strain>
    </source>
</reference>
<dbReference type="PROSITE" id="PS51186">
    <property type="entry name" value="GNAT"/>
    <property type="match status" value="1"/>
</dbReference>
<reference evidence="4" key="1">
    <citation type="submission" date="2022-08" db="EMBL/GenBank/DDBJ databases">
        <authorList>
            <person name="Vandamme P."/>
            <person name="Hettiarachchi A."/>
            <person name="Peeters C."/>
            <person name="Cnockaert M."/>
            <person name="Carlier A."/>
        </authorList>
    </citation>
    <scope>NUCLEOTIDE SEQUENCE</scope>
    <source>
        <strain evidence="4">LMG 31809</strain>
    </source>
</reference>
<feature type="domain" description="N-acetyltransferase" evidence="3">
    <location>
        <begin position="1"/>
        <end position="164"/>
    </location>
</feature>
<name>A0A9X3TW06_9PROT</name>
<dbReference type="Proteomes" id="UP001141619">
    <property type="component" value="Unassembled WGS sequence"/>
</dbReference>
<evidence type="ECO:0000259" key="3">
    <source>
        <dbReference type="PROSITE" id="PS51186"/>
    </source>
</evidence>
<evidence type="ECO:0000313" key="5">
    <source>
        <dbReference type="Proteomes" id="UP001141619"/>
    </source>
</evidence>
<keyword evidence="2" id="KW-0012">Acyltransferase</keyword>
<organism evidence="4 5">
    <name type="scientific">Govanella unica</name>
    <dbReference type="NCBI Taxonomy" id="2975056"/>
    <lineage>
        <taxon>Bacteria</taxon>
        <taxon>Pseudomonadati</taxon>
        <taxon>Pseudomonadota</taxon>
        <taxon>Alphaproteobacteria</taxon>
        <taxon>Emcibacterales</taxon>
        <taxon>Govanellaceae</taxon>
        <taxon>Govanella</taxon>
    </lineage>
</organism>
<dbReference type="InterPro" id="IPR000182">
    <property type="entry name" value="GNAT_dom"/>
</dbReference>
<comment type="caution">
    <text evidence="4">The sequence shown here is derived from an EMBL/GenBank/DDBJ whole genome shotgun (WGS) entry which is preliminary data.</text>
</comment>
<dbReference type="PANTHER" id="PTHR43877:SF2">
    <property type="entry name" value="AMINOALKYLPHOSPHONATE N-ACETYLTRANSFERASE-RELATED"/>
    <property type="match status" value="1"/>
</dbReference>
<evidence type="ECO:0000256" key="2">
    <source>
        <dbReference type="ARBA" id="ARBA00023315"/>
    </source>
</evidence>
<accession>A0A9X3TW06</accession>
<keyword evidence="1" id="KW-0808">Transferase</keyword>
<sequence>MILRLMQIGDMEIVGRLCNDIHRAHPERPEVLRERLALYPSGCLVIETSAGQIVGYAISHPSEFGKPPALDSFLGSLPAQPSTYYIHDVALLPETRGQGHAAAILDHLTSEARKAGLPNLSLVAIAGADRYWARQGFTPYSTPELAEKLKSYGEDACFMQRVVD</sequence>
<dbReference type="Gene3D" id="3.40.630.30">
    <property type="match status" value="1"/>
</dbReference>
<dbReference type="GO" id="GO:0016747">
    <property type="term" value="F:acyltransferase activity, transferring groups other than amino-acyl groups"/>
    <property type="evidence" value="ECO:0007669"/>
    <property type="project" value="InterPro"/>
</dbReference>
<dbReference type="CDD" id="cd04301">
    <property type="entry name" value="NAT_SF"/>
    <property type="match status" value="1"/>
</dbReference>
<proteinExistence type="predicted"/>
<dbReference type="SUPFAM" id="SSF55729">
    <property type="entry name" value="Acyl-CoA N-acyltransferases (Nat)"/>
    <property type="match status" value="1"/>
</dbReference>
<dbReference type="PANTHER" id="PTHR43877">
    <property type="entry name" value="AMINOALKYLPHOSPHONATE N-ACETYLTRANSFERASE-RELATED-RELATED"/>
    <property type="match status" value="1"/>
</dbReference>
<keyword evidence="5" id="KW-1185">Reference proteome</keyword>
<dbReference type="AlphaFoldDB" id="A0A9X3TW06"/>
<dbReference type="RefSeq" id="WP_274942402.1">
    <property type="nucleotide sequence ID" value="NZ_JANWOI010000001.1"/>
</dbReference>
<protein>
    <submittedName>
        <fullName evidence="4">GNAT family N-acetyltransferase</fullName>
    </submittedName>
</protein>
<dbReference type="InterPro" id="IPR016181">
    <property type="entry name" value="Acyl_CoA_acyltransferase"/>
</dbReference>
<gene>
    <name evidence="4" type="ORF">NYP16_01840</name>
</gene>